<dbReference type="GO" id="GO:0006099">
    <property type="term" value="P:tricarboxylic acid cycle"/>
    <property type="evidence" value="ECO:0007669"/>
    <property type="project" value="TreeGrafter"/>
</dbReference>
<dbReference type="AlphaFoldDB" id="A0A919USH7"/>
<dbReference type="Gene3D" id="3.90.1710.10">
    <property type="entry name" value="Enterococcus faecalis V583 domain"/>
    <property type="match status" value="1"/>
</dbReference>
<dbReference type="SUPFAM" id="SSF51735">
    <property type="entry name" value="NAD(P)-binding Rossmann-fold domains"/>
    <property type="match status" value="1"/>
</dbReference>
<sequence>MNLVEVRSGVYHDSVSLMRVSQALAGRPGVSVAIVAMATELNVELARDAGFEVPPATPADLLVAVRADSEEALASAAEELGRQLSARAAASSAREAAPARTTRTAAREAEDAGVVLVSVPGEHAFAEAMDAVDAGLSVMIFSDNVPVAQEVLLKERAEAAGVLVMGPDCGTAVVGGAGLGFANVLRPGPVGIVAASGTGAQQVSSLLDLAGVGVSHLLGVGGRDLSAEVGGRSTLRALESLDGDPGTELIVVISKPADPAVASSVRAAVQRSGTPVVMALLGPGQDDLTAATEHVLRALGREVPTWPSWTSPDSSDPQDFQGAPNTPGPSESPGSSESADASEFPDGSESPDASKSPDGSESADGSDFPDGERARAVRPLIGLYSGGTLCTEAKLIAGGGTFTDFGDDEYTRGRAHPMIDPALRLEALAAVDSGVVLLDVVLGHGSDPDPAARLAPALAEAVARGVSAVVSLVGTDGDPQDLRAQAARLAASGAAVFTSNAAAARHAAVLAGLTPATPADPRPAPTAEESSAGEATAEEATAGSTGVGSADAGEARLALLVNEPRVISVGTSVLAEALDQQAVPQTVVDWRPPLAGTSAALARVLADPRRAAANAHAAGRLLAARPQLVGVRRAGDVLDLPPGTFFHAGPPIDWDRASGPMRGALMGGMLFEGLAASPEEAGQKLATGSIRLDSCHHHRTVGPMAGVVSPSMWMLEVHDAEHGGTAYCSLNEGLGKVLRYGAYGPEVIERLRWMGEVLGPVLQAALARSGPLDLRNLIAQALQMGDELHNRNRAATSLMVRELAPAIVDAAPERAGDVLRFINGNDHFFLNAGMAAAKVSADAARNVPGSSLVVAMARNGTDFGIQVSGCGDRWFTGPAGVPDGLYLGAYGPDDANPDIGDSTITETVGLGGFAMAAAPAIVRFVGGDVADAVAATTSMYEITMAEHPAYQIPGLGFRGTPVGIDVTLVARTSVLPVVNTGIAGRVAGTGQVGAGLVSPPPEAFAAALTALTGE</sequence>
<reference evidence="3" key="1">
    <citation type="submission" date="2021-01" db="EMBL/GenBank/DDBJ databases">
        <title>Whole genome shotgun sequence of Acrocarpospora phusangensis NBRC 108782.</title>
        <authorList>
            <person name="Komaki H."/>
            <person name="Tamura T."/>
        </authorList>
    </citation>
    <scope>NUCLEOTIDE SEQUENCE</scope>
    <source>
        <strain evidence="3">NBRC 108782</strain>
    </source>
</reference>
<feature type="region of interest" description="Disordered" evidence="1">
    <location>
        <begin position="514"/>
        <end position="549"/>
    </location>
</feature>
<dbReference type="GO" id="GO:0005829">
    <property type="term" value="C:cytosol"/>
    <property type="evidence" value="ECO:0007669"/>
    <property type="project" value="TreeGrafter"/>
</dbReference>
<feature type="compositionally biased region" description="Low complexity" evidence="1">
    <location>
        <begin position="525"/>
        <end position="544"/>
    </location>
</feature>
<dbReference type="Pfam" id="PF06545">
    <property type="entry name" value="AllG"/>
    <property type="match status" value="1"/>
</dbReference>
<dbReference type="GO" id="GO:0004775">
    <property type="term" value="F:succinate-CoA ligase (ADP-forming) activity"/>
    <property type="evidence" value="ECO:0007669"/>
    <property type="project" value="TreeGrafter"/>
</dbReference>
<keyword evidence="4" id="KW-1185">Reference proteome</keyword>
<evidence type="ECO:0000313" key="3">
    <source>
        <dbReference type="EMBL" id="GIH29222.1"/>
    </source>
</evidence>
<evidence type="ECO:0000313" key="4">
    <source>
        <dbReference type="Proteomes" id="UP000640052"/>
    </source>
</evidence>
<feature type="compositionally biased region" description="Low complexity" evidence="1">
    <location>
        <begin position="304"/>
        <end position="317"/>
    </location>
</feature>
<dbReference type="Gene3D" id="1.10.10.660">
    <property type="entry name" value="conserved protein of unknown function from Enterococcus faecalis V583"/>
    <property type="match status" value="1"/>
</dbReference>
<dbReference type="PANTHER" id="PTHR11117:SF24">
    <property type="entry name" value="PROTEIN FDRA"/>
    <property type="match status" value="1"/>
</dbReference>
<comment type="caution">
    <text evidence="3">The sequence shown here is derived from an EMBL/GenBank/DDBJ whole genome shotgun (WGS) entry which is preliminary data.</text>
</comment>
<protein>
    <recommendedName>
        <fullName evidence="2">ATP-citrate synthase/succinyl-CoA ligase C-terminal domain-containing protein</fullName>
    </recommendedName>
</protein>
<dbReference type="Gene3D" id="3.90.1700.10">
    <property type="entry name" value="v583 domain like"/>
    <property type="match status" value="1"/>
</dbReference>
<feature type="domain" description="ATP-citrate synthase/succinyl-CoA ligase C-terminal" evidence="2">
    <location>
        <begin position="383"/>
        <end position="509"/>
    </location>
</feature>
<dbReference type="RefSeq" id="WP_307836821.1">
    <property type="nucleotide sequence ID" value="NZ_BOOA01000114.1"/>
</dbReference>
<feature type="compositionally biased region" description="Low complexity" evidence="1">
    <location>
        <begin position="328"/>
        <end position="342"/>
    </location>
</feature>
<dbReference type="Pfam" id="PF00549">
    <property type="entry name" value="Ligase_CoA"/>
    <property type="match status" value="1"/>
</dbReference>
<feature type="region of interest" description="Disordered" evidence="1">
    <location>
        <begin position="304"/>
        <end position="372"/>
    </location>
</feature>
<proteinExistence type="predicted"/>
<dbReference type="InterPro" id="IPR016102">
    <property type="entry name" value="Succinyl-CoA_synth-like"/>
</dbReference>
<dbReference type="SUPFAM" id="SSF52210">
    <property type="entry name" value="Succinyl-CoA synthetase domains"/>
    <property type="match status" value="1"/>
</dbReference>
<organism evidence="3 4">
    <name type="scientific">Acrocarpospora phusangensis</name>
    <dbReference type="NCBI Taxonomy" id="1070424"/>
    <lineage>
        <taxon>Bacteria</taxon>
        <taxon>Bacillati</taxon>
        <taxon>Actinomycetota</taxon>
        <taxon>Actinomycetes</taxon>
        <taxon>Streptosporangiales</taxon>
        <taxon>Streptosporangiaceae</taxon>
        <taxon>Acrocarpospora</taxon>
    </lineage>
</organism>
<dbReference type="Proteomes" id="UP000640052">
    <property type="component" value="Unassembled WGS sequence"/>
</dbReference>
<dbReference type="GO" id="GO:0009361">
    <property type="term" value="C:succinate-CoA ligase complex (ADP-forming)"/>
    <property type="evidence" value="ECO:0007669"/>
    <property type="project" value="TreeGrafter"/>
</dbReference>
<dbReference type="InterPro" id="IPR005811">
    <property type="entry name" value="SUCC_ACL_C"/>
</dbReference>
<evidence type="ECO:0000256" key="1">
    <source>
        <dbReference type="SAM" id="MobiDB-lite"/>
    </source>
</evidence>
<dbReference type="InterPro" id="IPR036291">
    <property type="entry name" value="NAD(P)-bd_dom_sf"/>
</dbReference>
<dbReference type="EMBL" id="BOOA01000114">
    <property type="protein sequence ID" value="GIH29222.1"/>
    <property type="molecule type" value="Genomic_DNA"/>
</dbReference>
<dbReference type="InterPro" id="IPR009499">
    <property type="entry name" value="AllG-like"/>
</dbReference>
<name>A0A919USH7_9ACTN</name>
<dbReference type="PANTHER" id="PTHR11117">
    <property type="entry name" value="SUCCINYL-COA LIGASE SUBUNIT ALPHA"/>
    <property type="match status" value="1"/>
</dbReference>
<dbReference type="GO" id="GO:0004776">
    <property type="term" value="F:succinate-CoA ligase (GDP-forming) activity"/>
    <property type="evidence" value="ECO:0007669"/>
    <property type="project" value="TreeGrafter"/>
</dbReference>
<gene>
    <name evidence="3" type="ORF">Aph01nite_75320</name>
</gene>
<dbReference type="Gene3D" id="3.40.50.261">
    <property type="entry name" value="Succinyl-CoA synthetase domains"/>
    <property type="match status" value="2"/>
</dbReference>
<evidence type="ECO:0000259" key="2">
    <source>
        <dbReference type="Pfam" id="PF00549"/>
    </source>
</evidence>
<accession>A0A919USH7</accession>
<dbReference type="Gene3D" id="3.40.50.720">
    <property type="entry name" value="NAD(P)-binding Rossmann-like Domain"/>
    <property type="match status" value="2"/>
</dbReference>
<dbReference type="InterPro" id="IPR024033">
    <property type="entry name" value="OXTCase_su_AllG_h-dom"/>
</dbReference>